<evidence type="ECO:0000256" key="2">
    <source>
        <dbReference type="ARBA" id="ARBA00022801"/>
    </source>
</evidence>
<keyword evidence="2" id="KW-0378">Hydrolase</keyword>
<dbReference type="Pfam" id="PF21467">
    <property type="entry name" value="BetaGal_gal-bd"/>
    <property type="match status" value="1"/>
</dbReference>
<dbReference type="Gene3D" id="3.20.20.80">
    <property type="entry name" value="Glycosidases"/>
    <property type="match status" value="1"/>
</dbReference>
<evidence type="ECO:0000256" key="4">
    <source>
        <dbReference type="RuleBase" id="RU003679"/>
    </source>
</evidence>
<feature type="domain" description="Glycoside hydrolase 35 catalytic" evidence="6">
    <location>
        <begin position="63"/>
        <end position="349"/>
    </location>
</feature>
<dbReference type="InterPro" id="IPR008979">
    <property type="entry name" value="Galactose-bd-like_sf"/>
</dbReference>
<feature type="chain" id="PRO_5021989023" evidence="5">
    <location>
        <begin position="34"/>
        <end position="1035"/>
    </location>
</feature>
<evidence type="ECO:0000256" key="5">
    <source>
        <dbReference type="SAM" id="SignalP"/>
    </source>
</evidence>
<dbReference type="Gene3D" id="2.60.120.260">
    <property type="entry name" value="Galactose-binding domain-like"/>
    <property type="match status" value="3"/>
</dbReference>
<dbReference type="SUPFAM" id="SSF49785">
    <property type="entry name" value="Galactose-binding domain-like"/>
    <property type="match status" value="2"/>
</dbReference>
<dbReference type="RefSeq" id="WP_185960430.1">
    <property type="nucleotide sequence ID" value="NZ_CBCSJO010000001.1"/>
</dbReference>
<dbReference type="EMBL" id="FXTN01000004">
    <property type="protein sequence ID" value="SMO61810.1"/>
    <property type="molecule type" value="Genomic_DNA"/>
</dbReference>
<sequence>MLMRGRQSMSRSWQKAAYVLLLLMKSAAGYSQALTDDPAVINDHMFPAKPAAKPFSDFDSKGFLINAKRTFLVSAGIEYARVPHQLWADRLLRLKRGGFNCVEIYTIWNFHEPLEGKFDFSGDQDLDGFLALVKKMEMYAIVRVGPYYCAEWDQGGYPVWLRFKPGLRVREPNAVFEKYVDRFFDRLLPVVFKHQINKGGAVVLIQLENEHPKGWGTIVPDQYFRHLQDKALHMGMEVPYFFSGLHHSTDPAGNGKLDDAARHNPWFSTEYWSMWYTQYGAKNGDAAKYGRSTWKIIANGGNGYNIYMAYGGSNFGYTNNDEDAASYDYGAAVGQAGDLRPIYYTFKRAAYFARSFQGILENSTDATQKYQYLIKKTNDTAVRVVSRTSAAGDLIFLDNPGHQPAAHIVSIAAQHDGMKIHLAAGEIYPIVHNFRLNSSVTIDWALSRVYGLQKQNHTTTIVLQAEAGEEVFMQFLLKDKFSAVSPNLSKTSALKNPFKVSGNRLSFTTIARAAEQPQEYVFKAGGERIRILVMNRAGTDQAWFIENVQGIITGLHYVSDAEVKKGRMVVTAESPLSSATLHKTGALLQTHHNSRIYLEKTSLPLFSDHKQPATVIEHAARGKPVMAAYLSAWMCKSAALSADPEYDDSRWLSSENPLQMGADQDITADAWYRTRFSVPESGKYSMQAEGGDRGTIFIDGKPSARWMIKTGEVSLHLDQGEHNMAIFTAHNGRDKMAAYLGPIDNIDKKGLDGKVLLRKGGPFYQTLQNWYFMKAPNIHAVKSVVPALDTLQWKKYKIGADAFDLKEGFGWFATVIPAQQGLNRMTLSFKSVDENATVFINGKEMIHRVGWNIPFEFTICNKDILSKPMVLTVFVENHDKEGGIDQAVKINTIGDARVITGWKMRGGPDEEYNSNNTGNALWSALKINPADTAAGPQYYRSSFTLPAQKDTHLIWRVNTTGMGHGSVWVNGHHIGRYPELNGEIGMYIPEPWLKTGDNELLVYEEEGKQPSALTITAEHAAGRKVYHLISQKILK</sequence>
<protein>
    <submittedName>
        <fullName evidence="8">Beta-galactosidase</fullName>
    </submittedName>
</protein>
<comment type="similarity">
    <text evidence="1 4">Belongs to the glycosyl hydrolase 35 family.</text>
</comment>
<dbReference type="PANTHER" id="PTHR23421">
    <property type="entry name" value="BETA-GALACTOSIDASE RELATED"/>
    <property type="match status" value="1"/>
</dbReference>
<keyword evidence="3" id="KW-0326">Glycosidase</keyword>
<organism evidence="8 9">
    <name type="scientific">Pedobacter westerhofensis</name>
    <dbReference type="NCBI Taxonomy" id="425512"/>
    <lineage>
        <taxon>Bacteria</taxon>
        <taxon>Pseudomonadati</taxon>
        <taxon>Bacteroidota</taxon>
        <taxon>Sphingobacteriia</taxon>
        <taxon>Sphingobacteriales</taxon>
        <taxon>Sphingobacteriaceae</taxon>
        <taxon>Pedobacter</taxon>
    </lineage>
</organism>
<gene>
    <name evidence="8" type="ORF">SAMN06265348_104136</name>
</gene>
<evidence type="ECO:0000259" key="6">
    <source>
        <dbReference type="Pfam" id="PF01301"/>
    </source>
</evidence>
<feature type="domain" description="Beta-galactosidase galactose-binding" evidence="7">
    <location>
        <begin position="937"/>
        <end position="998"/>
    </location>
</feature>
<dbReference type="Pfam" id="PF01301">
    <property type="entry name" value="Glyco_hydro_35"/>
    <property type="match status" value="1"/>
</dbReference>
<dbReference type="Proteomes" id="UP000320300">
    <property type="component" value="Unassembled WGS sequence"/>
</dbReference>
<feature type="signal peptide" evidence="5">
    <location>
        <begin position="1"/>
        <end position="33"/>
    </location>
</feature>
<dbReference type="SUPFAM" id="SSF51445">
    <property type="entry name" value="(Trans)glycosidases"/>
    <property type="match status" value="1"/>
</dbReference>
<accession>A0A521CT46</accession>
<evidence type="ECO:0000313" key="8">
    <source>
        <dbReference type="EMBL" id="SMO61810.1"/>
    </source>
</evidence>
<evidence type="ECO:0000313" key="9">
    <source>
        <dbReference type="Proteomes" id="UP000320300"/>
    </source>
</evidence>
<evidence type="ECO:0000256" key="3">
    <source>
        <dbReference type="ARBA" id="ARBA00023295"/>
    </source>
</evidence>
<dbReference type="AlphaFoldDB" id="A0A521CT46"/>
<dbReference type="PRINTS" id="PR00742">
    <property type="entry name" value="GLHYDRLASE35"/>
</dbReference>
<dbReference type="GO" id="GO:0004553">
    <property type="term" value="F:hydrolase activity, hydrolyzing O-glycosyl compounds"/>
    <property type="evidence" value="ECO:0007669"/>
    <property type="project" value="InterPro"/>
</dbReference>
<dbReference type="GO" id="GO:0005975">
    <property type="term" value="P:carbohydrate metabolic process"/>
    <property type="evidence" value="ECO:0007669"/>
    <property type="project" value="InterPro"/>
</dbReference>
<dbReference type="InterPro" id="IPR017853">
    <property type="entry name" value="GH"/>
</dbReference>
<keyword evidence="9" id="KW-1185">Reference proteome</keyword>
<name>A0A521CT46_9SPHI</name>
<keyword evidence="5" id="KW-0732">Signal</keyword>
<proteinExistence type="inferred from homology"/>
<dbReference type="InterPro" id="IPR001944">
    <property type="entry name" value="Glycoside_Hdrlase_35"/>
</dbReference>
<evidence type="ECO:0000256" key="1">
    <source>
        <dbReference type="ARBA" id="ARBA00009809"/>
    </source>
</evidence>
<dbReference type="InterPro" id="IPR048913">
    <property type="entry name" value="BetaGal_gal-bd"/>
</dbReference>
<dbReference type="InterPro" id="IPR031330">
    <property type="entry name" value="Gly_Hdrlase_35_cat"/>
</dbReference>
<reference evidence="8 9" key="1">
    <citation type="submission" date="2017-05" db="EMBL/GenBank/DDBJ databases">
        <authorList>
            <person name="Varghese N."/>
            <person name="Submissions S."/>
        </authorList>
    </citation>
    <scope>NUCLEOTIDE SEQUENCE [LARGE SCALE GENOMIC DNA]</scope>
    <source>
        <strain evidence="8 9">DSM 19036</strain>
    </source>
</reference>
<evidence type="ECO:0000259" key="7">
    <source>
        <dbReference type="Pfam" id="PF21467"/>
    </source>
</evidence>